<gene>
    <name evidence="1" type="ORF">NIES592_15650</name>
</gene>
<protein>
    <submittedName>
        <fullName evidence="1">Uncharacterized protein</fullName>
    </submittedName>
</protein>
<dbReference type="Proteomes" id="UP000186391">
    <property type="component" value="Unassembled WGS sequence"/>
</dbReference>
<comment type="caution">
    <text evidence="1">The sequence shown here is derived from an EMBL/GenBank/DDBJ whole genome shotgun (WGS) entry which is preliminary data.</text>
</comment>
<proteinExistence type="predicted"/>
<evidence type="ECO:0000313" key="1">
    <source>
        <dbReference type="EMBL" id="OKH13064.1"/>
    </source>
</evidence>
<organism evidence="1 2">
    <name type="scientific">Fischerella major NIES-592</name>
    <dbReference type="NCBI Taxonomy" id="210994"/>
    <lineage>
        <taxon>Bacteria</taxon>
        <taxon>Bacillati</taxon>
        <taxon>Cyanobacteriota</taxon>
        <taxon>Cyanophyceae</taxon>
        <taxon>Nostocales</taxon>
        <taxon>Hapalosiphonaceae</taxon>
        <taxon>Fischerella</taxon>
    </lineage>
</organism>
<name>A0A1U7GXJ2_9CYAN</name>
<evidence type="ECO:0000313" key="2">
    <source>
        <dbReference type="Proteomes" id="UP000186391"/>
    </source>
</evidence>
<reference evidence="1 2" key="1">
    <citation type="submission" date="2016-11" db="EMBL/GenBank/DDBJ databases">
        <title>Draft Genome Sequences of Nine Cyanobacterial Strains from Diverse Habitats.</title>
        <authorList>
            <person name="Zhu T."/>
            <person name="Hou S."/>
            <person name="Lu X."/>
            <person name="Hess W.R."/>
        </authorList>
    </citation>
    <scope>NUCLEOTIDE SEQUENCE [LARGE SCALE GENOMIC DNA]</scope>
    <source>
        <strain evidence="1 2">NIES-592</strain>
    </source>
</reference>
<accession>A0A1U7GXJ2</accession>
<dbReference type="AlphaFoldDB" id="A0A1U7GXJ2"/>
<sequence>MSDRFPNTHTNPHNHRLEQFLAAITPANPQYSPFKPQHSRLKLKNSHFQLLGFSHYLITHYQLPTFTDIISLQTDMIWLVIITKQTELNDY</sequence>
<dbReference type="EMBL" id="MRCA01000008">
    <property type="protein sequence ID" value="OKH13064.1"/>
    <property type="molecule type" value="Genomic_DNA"/>
</dbReference>
<keyword evidence="2" id="KW-1185">Reference proteome</keyword>